<gene>
    <name evidence="2" type="ORF">N7330_14460</name>
</gene>
<feature type="domain" description="DUF4376" evidence="1">
    <location>
        <begin position="108"/>
        <end position="209"/>
    </location>
</feature>
<evidence type="ECO:0000313" key="2">
    <source>
        <dbReference type="EMBL" id="MDH0364242.1"/>
    </source>
</evidence>
<accession>A0AA42HTF2</accession>
<reference evidence="2" key="1">
    <citation type="submission" date="2022-09" db="EMBL/GenBank/DDBJ databases">
        <title>Intensive care unit water sources are persistently colonized with multi-drug resistant bacteria and are the site of extensive horizontal gene transfer of antibiotic resistance genes.</title>
        <authorList>
            <person name="Diorio-Toth L."/>
        </authorList>
    </citation>
    <scope>NUCLEOTIDE SEQUENCE</scope>
    <source>
        <strain evidence="2">GD04130</strain>
    </source>
</reference>
<dbReference type="Proteomes" id="UP001158297">
    <property type="component" value="Unassembled WGS sequence"/>
</dbReference>
<name>A0AA42HTF2_9BURK</name>
<comment type="caution">
    <text evidence="2">The sequence shown here is derived from an EMBL/GenBank/DDBJ whole genome shotgun (WGS) entry which is preliminary data.</text>
</comment>
<sequence>MIYFRHKITGEVFSYSSTDIQRAESIDFIDKALSSTRISMGNIEDSADDKGLIDKYSAVQQTAGAAQPPLDTVQHVFFSIRDNIAQCHLMTPEEIEVHLNPPRVITAESLKAEITALRWQHETGGITLPSGVHVATGIDDQNRITSVLANAKHAGVEVVNFKAASGWVTVTVQELQVIAAAVAVHVQACFDAERVHHETIDAIVASNADDAVGLQSTLSAYDVSVGWPVNIAEVRSLKSAGHSATSASI</sequence>
<proteinExistence type="predicted"/>
<dbReference type="InterPro" id="IPR025484">
    <property type="entry name" value="DUF4376"/>
</dbReference>
<dbReference type="AlphaFoldDB" id="A0AA42HTF2"/>
<evidence type="ECO:0000259" key="1">
    <source>
        <dbReference type="Pfam" id="PF14301"/>
    </source>
</evidence>
<protein>
    <submittedName>
        <fullName evidence="2">DUF4376 domain-containing protein</fullName>
    </submittedName>
</protein>
<dbReference type="RefSeq" id="WP_279860397.1">
    <property type="nucleotide sequence ID" value="NZ_JAODZU010000018.1"/>
</dbReference>
<organism evidence="2 3">
    <name type="scientific">Comamonas aquatica</name>
    <dbReference type="NCBI Taxonomy" id="225991"/>
    <lineage>
        <taxon>Bacteria</taxon>
        <taxon>Pseudomonadati</taxon>
        <taxon>Pseudomonadota</taxon>
        <taxon>Betaproteobacteria</taxon>
        <taxon>Burkholderiales</taxon>
        <taxon>Comamonadaceae</taxon>
        <taxon>Comamonas</taxon>
    </lineage>
</organism>
<evidence type="ECO:0000313" key="3">
    <source>
        <dbReference type="Proteomes" id="UP001158297"/>
    </source>
</evidence>
<dbReference type="EMBL" id="JAODZU010000018">
    <property type="protein sequence ID" value="MDH0364242.1"/>
    <property type="molecule type" value="Genomic_DNA"/>
</dbReference>
<dbReference type="Pfam" id="PF14301">
    <property type="entry name" value="DUF4376"/>
    <property type="match status" value="1"/>
</dbReference>